<dbReference type="AlphaFoldDB" id="G4TAM7"/>
<dbReference type="Proteomes" id="UP000007148">
    <property type="component" value="Unassembled WGS sequence"/>
</dbReference>
<feature type="compositionally biased region" description="Pro residues" evidence="1">
    <location>
        <begin position="493"/>
        <end position="503"/>
    </location>
</feature>
<feature type="region of interest" description="Disordered" evidence="1">
    <location>
        <begin position="639"/>
        <end position="662"/>
    </location>
</feature>
<comment type="caution">
    <text evidence="2">The sequence shown here is derived from an EMBL/GenBank/DDBJ whole genome shotgun (WGS) entry which is preliminary data.</text>
</comment>
<dbReference type="HOGENOM" id="CLU_380400_0_0_1"/>
<gene>
    <name evidence="2" type="ORF">PIIN_02248</name>
</gene>
<dbReference type="InParanoid" id="G4TAM7"/>
<keyword evidence="3" id="KW-1185">Reference proteome</keyword>
<dbReference type="EMBL" id="CAFZ01000031">
    <property type="protein sequence ID" value="CCA68383.1"/>
    <property type="molecule type" value="Genomic_DNA"/>
</dbReference>
<evidence type="ECO:0000313" key="3">
    <source>
        <dbReference type="Proteomes" id="UP000007148"/>
    </source>
</evidence>
<feature type="region of interest" description="Disordered" evidence="1">
    <location>
        <begin position="481"/>
        <end position="503"/>
    </location>
</feature>
<sequence length="728" mass="79568">MQVRDARTGVNRQEMEDLRKFLDSGPQVFGPPASISTGSSLSKASVTKRSGISFFRSKRRSFEWQEVNHHDVSHEIAKVDDRMTPRKLGSHTVLMINYPTTSAPRPFSRSISAGTFLDDSTLGPSQIRSASLTSTSKSLYPLMMHHTPSRSPLNRPPGLAGSTLPLPSNGSPRYSHIMREELLFKPPSVSSTAADIMDRTASRMVPASSTETHLTQRFVHHRSSPLEPRRAPIPQTLLRVESEPLAHAASRMKVTKEVATQTDNQESFVLMPNTHGSSDETLSKVSFPLTPPPSNTTLSTVPAAFESKEDQASSKHRNRKRKGKAVVLSDHYEPDGDLNAIEMELTRIEDKDQAFGKLWELYESQKALRRAENEMHQWQIADLEAGYMAEKMAHRRIARFLAQSGMSPDDICTISGVSGSPSLKESTLASVTTFDMFHLDKARFTLLGKQVRLNQMEQFSASCQHSPEGQFGKELNTLDASSGLKPRKHTLPSPSPVPTIPLPPIPTQGRNARSLIISSPRVLVSPIIRSKSLNQTPKTTFADAIHIDERMALLEADFIASRSHSTTGSTDTISLGNSPQCIHPELPCLVETDESPLVCLSSQNSLLFDADCEDNGSSQGSVASDRHFSTCASRDTGITALPDGSSLEPNSDLHPLSRAGEREGATTVVYDGAVDTIGGHIQRNNAAVQCEMSSDQEVVEGTIDSSLDGDKWAAVFCALVGNTTERVQ</sequence>
<name>G4TAM7_SERID</name>
<organism evidence="2 3">
    <name type="scientific">Serendipita indica (strain DSM 11827)</name>
    <name type="common">Root endophyte fungus</name>
    <name type="synonym">Piriformospora indica</name>
    <dbReference type="NCBI Taxonomy" id="1109443"/>
    <lineage>
        <taxon>Eukaryota</taxon>
        <taxon>Fungi</taxon>
        <taxon>Dikarya</taxon>
        <taxon>Basidiomycota</taxon>
        <taxon>Agaricomycotina</taxon>
        <taxon>Agaricomycetes</taxon>
        <taxon>Sebacinales</taxon>
        <taxon>Serendipitaceae</taxon>
        <taxon>Serendipita</taxon>
    </lineage>
</organism>
<reference evidence="2 3" key="1">
    <citation type="journal article" date="2011" name="PLoS Pathog.">
        <title>Endophytic Life Strategies Decoded by Genome and Transcriptome Analyses of the Mutualistic Root Symbiont Piriformospora indica.</title>
        <authorList>
            <person name="Zuccaro A."/>
            <person name="Lahrmann U."/>
            <person name="Guldener U."/>
            <person name="Langen G."/>
            <person name="Pfiffi S."/>
            <person name="Biedenkopf D."/>
            <person name="Wong P."/>
            <person name="Samans B."/>
            <person name="Grimm C."/>
            <person name="Basiewicz M."/>
            <person name="Murat C."/>
            <person name="Martin F."/>
            <person name="Kogel K.H."/>
        </authorList>
    </citation>
    <scope>NUCLEOTIDE SEQUENCE [LARGE SCALE GENOMIC DNA]</scope>
    <source>
        <strain evidence="2 3">DSM 11827</strain>
    </source>
</reference>
<evidence type="ECO:0000256" key="1">
    <source>
        <dbReference type="SAM" id="MobiDB-lite"/>
    </source>
</evidence>
<evidence type="ECO:0000313" key="2">
    <source>
        <dbReference type="EMBL" id="CCA68383.1"/>
    </source>
</evidence>
<feature type="region of interest" description="Disordered" evidence="1">
    <location>
        <begin position="274"/>
        <end position="325"/>
    </location>
</feature>
<proteinExistence type="predicted"/>
<feature type="compositionally biased region" description="Basic residues" evidence="1">
    <location>
        <begin position="314"/>
        <end position="324"/>
    </location>
</feature>
<protein>
    <submittedName>
        <fullName evidence="2">Uncharacterized protein</fullName>
    </submittedName>
</protein>
<accession>G4TAM7</accession>